<reference evidence="6" key="1">
    <citation type="submission" date="2023-07" db="EMBL/GenBank/DDBJ databases">
        <title>Novel Mycoplasma species identified in domestic and wild animals.</title>
        <authorList>
            <person name="Volokhov D.V."/>
            <person name="Furtak V.A."/>
            <person name="Zagorodnyaya T.A."/>
        </authorList>
    </citation>
    <scope>NUCLEOTIDE SEQUENCE [LARGE SCALE GENOMIC DNA]</scope>
    <source>
        <strain evidence="6">92-19</strain>
    </source>
</reference>
<dbReference type="PANTHER" id="PTHR30061">
    <property type="entry name" value="MALTOSE-BINDING PERIPLASMIC PROTEIN"/>
    <property type="match status" value="1"/>
</dbReference>
<feature type="transmembrane region" description="Helical" evidence="4">
    <location>
        <begin position="7"/>
        <end position="26"/>
    </location>
</feature>
<keyword evidence="3" id="KW-0732">Signal</keyword>
<keyword evidence="2" id="KW-0813">Transport</keyword>
<evidence type="ECO:0000256" key="3">
    <source>
        <dbReference type="ARBA" id="ARBA00022729"/>
    </source>
</evidence>
<gene>
    <name evidence="5" type="ORF">N7603_06630</name>
</gene>
<dbReference type="SUPFAM" id="SSF53850">
    <property type="entry name" value="Periplasmic binding protein-like II"/>
    <property type="match status" value="1"/>
</dbReference>
<evidence type="ECO:0000313" key="6">
    <source>
        <dbReference type="Proteomes" id="UP001209076"/>
    </source>
</evidence>
<keyword evidence="4" id="KW-0812">Transmembrane</keyword>
<dbReference type="PANTHER" id="PTHR30061:SF50">
    <property type="entry name" value="MALTOSE_MALTODEXTRIN-BINDING PERIPLASMIC PROTEIN"/>
    <property type="match status" value="1"/>
</dbReference>
<dbReference type="Gene3D" id="3.40.190.10">
    <property type="entry name" value="Periplasmic binding protein-like II"/>
    <property type="match status" value="2"/>
</dbReference>
<evidence type="ECO:0000256" key="2">
    <source>
        <dbReference type="ARBA" id="ARBA00022448"/>
    </source>
</evidence>
<dbReference type="InterPro" id="IPR006059">
    <property type="entry name" value="SBP"/>
</dbReference>
<comment type="caution">
    <text evidence="5">The sequence shown here is derived from an EMBL/GenBank/DDBJ whole genome shotgun (WGS) entry which is preliminary data.</text>
</comment>
<dbReference type="PROSITE" id="PS51257">
    <property type="entry name" value="PROKAR_LIPOPROTEIN"/>
    <property type="match status" value="1"/>
</dbReference>
<dbReference type="Proteomes" id="UP001209076">
    <property type="component" value="Unassembled WGS sequence"/>
</dbReference>
<dbReference type="EMBL" id="JAOEGN010000012">
    <property type="protein sequence ID" value="MCU0105331.1"/>
    <property type="molecule type" value="Genomic_DNA"/>
</dbReference>
<keyword evidence="4" id="KW-1133">Transmembrane helix</keyword>
<evidence type="ECO:0000256" key="4">
    <source>
        <dbReference type="SAM" id="Phobius"/>
    </source>
</evidence>
<dbReference type="RefSeq" id="WP_262096633.1">
    <property type="nucleotide sequence ID" value="NZ_JAOEGN010000012.1"/>
</dbReference>
<sequence>MKRILNISLSAMLTVVIASFTIFVLAGCGNKEKPCVTPTGGQVVNVGNIVTPKEKVTLWIDGEGYGSALKTAFEAKYPNYILEVESVGSVDTRAKLELQGKDGADVIVFPHDHIGLALQSEVIQAVPDTLANKFRDDMLDATIVTVENGGKLYGVPLQAESIALYANMKLVQPLIDGGQLPANFTLDDIFALARTYNNPQQSKYLFGIDIDDYYVAHFFFTSFGVELFGPAHNDPTKLGVDDPGMLQALNFIYNEYATRLDGSNRVRIMPDTSVLTGDYIKKSFDEGNMPFILSGPWGIAASADAVELGTIDLKIMKVPQLTVNGVKVDPVTFSGVQVAAVSAYTDVPTAAFALLEFLASEEGLTIMYQETGKLPALKDISNIPGLADDEYLAGISAQLAFSQPMPSIPQMGFVWNTYATMLADVFNGTKTPADAVAAAKTNYEGLAGLGK</sequence>
<protein>
    <submittedName>
        <fullName evidence="5">Extracellular solute-binding protein</fullName>
    </submittedName>
</protein>
<proteinExistence type="inferred from homology"/>
<evidence type="ECO:0000313" key="5">
    <source>
        <dbReference type="EMBL" id="MCU0105331.1"/>
    </source>
</evidence>
<keyword evidence="6" id="KW-1185">Reference proteome</keyword>
<comment type="similarity">
    <text evidence="1">Belongs to the bacterial solute-binding protein 1 family.</text>
</comment>
<name>A0ABT2PXX7_9MOLU</name>
<organism evidence="5 6">
    <name type="scientific">Paracholeplasma vituli</name>
    <dbReference type="NCBI Taxonomy" id="69473"/>
    <lineage>
        <taxon>Bacteria</taxon>
        <taxon>Bacillati</taxon>
        <taxon>Mycoplasmatota</taxon>
        <taxon>Mollicutes</taxon>
        <taxon>Acholeplasmatales</taxon>
        <taxon>Acholeplasmataceae</taxon>
        <taxon>Paracholeplasma</taxon>
    </lineage>
</organism>
<evidence type="ECO:0000256" key="1">
    <source>
        <dbReference type="ARBA" id="ARBA00008520"/>
    </source>
</evidence>
<dbReference type="Pfam" id="PF13416">
    <property type="entry name" value="SBP_bac_8"/>
    <property type="match status" value="1"/>
</dbReference>
<accession>A0ABT2PXX7</accession>
<keyword evidence="4" id="KW-0472">Membrane</keyword>